<dbReference type="Proteomes" id="UP001295423">
    <property type="component" value="Unassembled WGS sequence"/>
</dbReference>
<accession>A0AAD2PXL7</accession>
<dbReference type="EMBL" id="CAKOGP040002313">
    <property type="protein sequence ID" value="CAJ1966791.1"/>
    <property type="molecule type" value="Genomic_DNA"/>
</dbReference>
<evidence type="ECO:0000256" key="5">
    <source>
        <dbReference type="ARBA" id="ARBA00023136"/>
    </source>
</evidence>
<evidence type="ECO:0000256" key="4">
    <source>
        <dbReference type="ARBA" id="ARBA00022989"/>
    </source>
</evidence>
<dbReference type="InterPro" id="IPR056173">
    <property type="entry name" value="Sec20_C"/>
</dbReference>
<dbReference type="AlphaFoldDB" id="A0AAD2PXL7"/>
<evidence type="ECO:0000256" key="2">
    <source>
        <dbReference type="ARBA" id="ARBA00022448"/>
    </source>
</evidence>
<feature type="domain" description="Sec20 C-terminal" evidence="8">
    <location>
        <begin position="40"/>
        <end position="127"/>
    </location>
</feature>
<gene>
    <name evidence="9" type="ORF">CYCCA115_LOCUS22374</name>
</gene>
<name>A0AAD2PXL7_9STRA</name>
<evidence type="ECO:0000256" key="6">
    <source>
        <dbReference type="SAM" id="MobiDB-lite"/>
    </source>
</evidence>
<feature type="compositionally biased region" description="Basic and acidic residues" evidence="6">
    <location>
        <begin position="15"/>
        <end position="34"/>
    </location>
</feature>
<keyword evidence="5 7" id="KW-0472">Membrane</keyword>
<evidence type="ECO:0000313" key="10">
    <source>
        <dbReference type="Proteomes" id="UP001295423"/>
    </source>
</evidence>
<reference evidence="9" key="1">
    <citation type="submission" date="2023-08" db="EMBL/GenBank/DDBJ databases">
        <authorList>
            <person name="Audoor S."/>
            <person name="Bilcke G."/>
        </authorList>
    </citation>
    <scope>NUCLEOTIDE SEQUENCE</scope>
</reference>
<dbReference type="Pfam" id="PF03908">
    <property type="entry name" value="Sec20"/>
    <property type="match status" value="1"/>
</dbReference>
<keyword evidence="2" id="KW-0813">Transport</keyword>
<feature type="transmembrane region" description="Helical" evidence="7">
    <location>
        <begin position="107"/>
        <end position="127"/>
    </location>
</feature>
<dbReference type="GO" id="GO:0016020">
    <property type="term" value="C:membrane"/>
    <property type="evidence" value="ECO:0007669"/>
    <property type="project" value="UniProtKB-SubCell"/>
</dbReference>
<evidence type="ECO:0000259" key="8">
    <source>
        <dbReference type="Pfam" id="PF03908"/>
    </source>
</evidence>
<sequence>MSMPMNTANHRASRSQRERNQRKDIFSSRPEKKSSTASEAQILQKSLMRTQMLLKNESQRVSNLAAAIEEDGKRLQETMDHHKSLDIKKAGKALKGLERAQQHEQRVLMASVSFFFLVVSHVLYSRIVAKFGIEGLFTAIFGEAEEL</sequence>
<keyword evidence="3 7" id="KW-0812">Transmembrane</keyword>
<proteinExistence type="predicted"/>
<feature type="compositionally biased region" description="Polar residues" evidence="6">
    <location>
        <begin position="1"/>
        <end position="10"/>
    </location>
</feature>
<keyword evidence="10" id="KW-1185">Reference proteome</keyword>
<evidence type="ECO:0000256" key="1">
    <source>
        <dbReference type="ARBA" id="ARBA00004211"/>
    </source>
</evidence>
<feature type="region of interest" description="Disordered" evidence="6">
    <location>
        <begin position="1"/>
        <end position="39"/>
    </location>
</feature>
<evidence type="ECO:0000256" key="7">
    <source>
        <dbReference type="SAM" id="Phobius"/>
    </source>
</evidence>
<evidence type="ECO:0000256" key="3">
    <source>
        <dbReference type="ARBA" id="ARBA00022692"/>
    </source>
</evidence>
<keyword evidence="4 7" id="KW-1133">Transmembrane helix</keyword>
<protein>
    <recommendedName>
        <fullName evidence="8">Sec20 C-terminal domain-containing protein</fullName>
    </recommendedName>
</protein>
<comment type="subcellular location">
    <subcellularLocation>
        <location evidence="1">Membrane</location>
        <topology evidence="1">Single-pass type IV membrane protein</topology>
    </subcellularLocation>
</comment>
<organism evidence="9 10">
    <name type="scientific">Cylindrotheca closterium</name>
    <dbReference type="NCBI Taxonomy" id="2856"/>
    <lineage>
        <taxon>Eukaryota</taxon>
        <taxon>Sar</taxon>
        <taxon>Stramenopiles</taxon>
        <taxon>Ochrophyta</taxon>
        <taxon>Bacillariophyta</taxon>
        <taxon>Bacillariophyceae</taxon>
        <taxon>Bacillariophycidae</taxon>
        <taxon>Bacillariales</taxon>
        <taxon>Bacillariaceae</taxon>
        <taxon>Cylindrotheca</taxon>
    </lineage>
</organism>
<comment type="caution">
    <text evidence="9">The sequence shown here is derived from an EMBL/GenBank/DDBJ whole genome shotgun (WGS) entry which is preliminary data.</text>
</comment>
<evidence type="ECO:0000313" key="9">
    <source>
        <dbReference type="EMBL" id="CAJ1966791.1"/>
    </source>
</evidence>